<evidence type="ECO:0000313" key="3">
    <source>
        <dbReference type="EMBL" id="PIK44999.1"/>
    </source>
</evidence>
<accession>A0A2G8KAK9</accession>
<organism evidence="3 4">
    <name type="scientific">Stichopus japonicus</name>
    <name type="common">Sea cucumber</name>
    <dbReference type="NCBI Taxonomy" id="307972"/>
    <lineage>
        <taxon>Eukaryota</taxon>
        <taxon>Metazoa</taxon>
        <taxon>Echinodermata</taxon>
        <taxon>Eleutherozoa</taxon>
        <taxon>Echinozoa</taxon>
        <taxon>Holothuroidea</taxon>
        <taxon>Aspidochirotacea</taxon>
        <taxon>Aspidochirotida</taxon>
        <taxon>Stichopodidae</taxon>
        <taxon>Apostichopus</taxon>
    </lineage>
</organism>
<dbReference type="EMBL" id="MRZV01000740">
    <property type="protein sequence ID" value="PIK44999.1"/>
    <property type="molecule type" value="Genomic_DNA"/>
</dbReference>
<feature type="compositionally biased region" description="Basic residues" evidence="1">
    <location>
        <begin position="1"/>
        <end position="21"/>
    </location>
</feature>
<feature type="domain" description="MADF" evidence="2">
    <location>
        <begin position="168"/>
        <end position="224"/>
    </location>
</feature>
<keyword evidence="4" id="KW-1185">Reference proteome</keyword>
<gene>
    <name evidence="3" type="ORF">BSL78_18134</name>
</gene>
<dbReference type="AlphaFoldDB" id="A0A2G8KAK9"/>
<feature type="compositionally biased region" description="Acidic residues" evidence="1">
    <location>
        <begin position="26"/>
        <end position="37"/>
    </location>
</feature>
<proteinExistence type="predicted"/>
<evidence type="ECO:0000313" key="4">
    <source>
        <dbReference type="Proteomes" id="UP000230750"/>
    </source>
</evidence>
<dbReference type="InterPro" id="IPR006578">
    <property type="entry name" value="MADF-dom"/>
</dbReference>
<dbReference type="Pfam" id="PF10545">
    <property type="entry name" value="MADF_DNA_bdg"/>
    <property type="match status" value="1"/>
</dbReference>
<protein>
    <recommendedName>
        <fullName evidence="2">MADF domain-containing protein</fullName>
    </recommendedName>
</protein>
<dbReference type="Proteomes" id="UP000230750">
    <property type="component" value="Unassembled WGS sequence"/>
</dbReference>
<name>A0A2G8KAK9_STIJA</name>
<reference evidence="3 4" key="1">
    <citation type="journal article" date="2017" name="PLoS Biol.">
        <title>The sea cucumber genome provides insights into morphological evolution and visceral regeneration.</title>
        <authorList>
            <person name="Zhang X."/>
            <person name="Sun L."/>
            <person name="Yuan J."/>
            <person name="Sun Y."/>
            <person name="Gao Y."/>
            <person name="Zhang L."/>
            <person name="Li S."/>
            <person name="Dai H."/>
            <person name="Hamel J.F."/>
            <person name="Liu C."/>
            <person name="Yu Y."/>
            <person name="Liu S."/>
            <person name="Lin W."/>
            <person name="Guo K."/>
            <person name="Jin S."/>
            <person name="Xu P."/>
            <person name="Storey K.B."/>
            <person name="Huan P."/>
            <person name="Zhang T."/>
            <person name="Zhou Y."/>
            <person name="Zhang J."/>
            <person name="Lin C."/>
            <person name="Li X."/>
            <person name="Xing L."/>
            <person name="Huo D."/>
            <person name="Sun M."/>
            <person name="Wang L."/>
            <person name="Mercier A."/>
            <person name="Li F."/>
            <person name="Yang H."/>
            <person name="Xiang J."/>
        </authorList>
    </citation>
    <scope>NUCLEOTIDE SEQUENCE [LARGE SCALE GENOMIC DNA]</scope>
    <source>
        <strain evidence="3">Shaxun</strain>
        <tissue evidence="3">Muscle</tissue>
    </source>
</reference>
<evidence type="ECO:0000259" key="2">
    <source>
        <dbReference type="Pfam" id="PF10545"/>
    </source>
</evidence>
<feature type="compositionally biased region" description="Low complexity" evidence="1">
    <location>
        <begin position="77"/>
        <end position="90"/>
    </location>
</feature>
<feature type="region of interest" description="Disordered" evidence="1">
    <location>
        <begin position="1"/>
        <end position="157"/>
    </location>
</feature>
<feature type="compositionally biased region" description="Basic and acidic residues" evidence="1">
    <location>
        <begin position="60"/>
        <end position="76"/>
    </location>
</feature>
<comment type="caution">
    <text evidence="3">The sequence shown here is derived from an EMBL/GenBank/DDBJ whole genome shotgun (WGS) entry which is preliminary data.</text>
</comment>
<evidence type="ECO:0000256" key="1">
    <source>
        <dbReference type="SAM" id="MobiDB-lite"/>
    </source>
</evidence>
<dbReference type="OrthoDB" id="8897250at2759"/>
<sequence length="268" mass="30371">MPPKAGKGRGKKLAGKYRNQKRKAEENEDLEVQEDSTESPTRERRGRKSRKDVSSCPSKTPERSPEGSKSPQRSERSPQQSERSPQQSQESRYHSPSPHPTRNRQPESLDDEVESASPALPADKSKSKPKVGKGKGEKGKGKAQNENPPPGASYSFTEANEEVIARWVESKKLLYDMKDKQYKDKALRRQLWEGKAAEYGVDYDSIQKWYRTQRTRFSKLREGQPKNKSRRGPVMVCRVVRRKTLSLLRRPVRMTVTVTSSSAGSLGS</sequence>